<reference evidence="2" key="1">
    <citation type="journal article" date="2013" name="Genome Biol.">
        <title>Comparative genomics of the core and accessory genomes of 48 Sinorhizobium strains comprising five genospecies.</title>
        <authorList>
            <person name="Sugawara M."/>
            <person name="Epstein B."/>
            <person name="Badgley B.D."/>
            <person name="Unno T."/>
            <person name="Xu L."/>
            <person name="Reese J."/>
            <person name="Gyaneshwar P."/>
            <person name="Denny R."/>
            <person name="Mudge J."/>
            <person name="Bharti A.K."/>
            <person name="Farmer A.D."/>
            <person name="May G.D."/>
            <person name="Woodward J.E."/>
            <person name="Medigue C."/>
            <person name="Vallenet D."/>
            <person name="Lajus A."/>
            <person name="Rouy Z."/>
            <person name="Martinez-Vaz B."/>
            <person name="Tiffin P."/>
            <person name="Young N.D."/>
            <person name="Sadowsky M.J."/>
        </authorList>
    </citation>
    <scope>NUCLEOTIDE SEQUENCE</scope>
    <source>
        <strain evidence="2">M1</strain>
    </source>
</reference>
<dbReference type="AlphaFoldDB" id="A0A6G1WF14"/>
<comment type="caution">
    <text evidence="2">The sequence shown here is derived from an EMBL/GenBank/DDBJ whole genome shotgun (WGS) entry which is preliminary data.</text>
</comment>
<dbReference type="EMBL" id="WISB01000029">
    <property type="protein sequence ID" value="MQW68309.1"/>
    <property type="molecule type" value="Genomic_DNA"/>
</dbReference>
<organism evidence="2">
    <name type="scientific">Sinorhizobium medicae</name>
    <dbReference type="NCBI Taxonomy" id="110321"/>
    <lineage>
        <taxon>Bacteria</taxon>
        <taxon>Pseudomonadati</taxon>
        <taxon>Pseudomonadota</taxon>
        <taxon>Alphaproteobacteria</taxon>
        <taxon>Hyphomicrobiales</taxon>
        <taxon>Rhizobiaceae</taxon>
        <taxon>Sinorhizobium/Ensifer group</taxon>
        <taxon>Sinorhizobium</taxon>
    </lineage>
</organism>
<feature type="region of interest" description="Disordered" evidence="1">
    <location>
        <begin position="1"/>
        <end position="25"/>
    </location>
</feature>
<sequence>MVSGRHPRQPEQDPDQAERQAQPVLPERAHELARMLALPDASQVTAEQMAYRGKVKADIEAAEPVDEERAA</sequence>
<evidence type="ECO:0000256" key="1">
    <source>
        <dbReference type="SAM" id="MobiDB-lite"/>
    </source>
</evidence>
<accession>A0A6G1WF14</accession>
<evidence type="ECO:0000313" key="2">
    <source>
        <dbReference type="EMBL" id="MQW68309.1"/>
    </source>
</evidence>
<gene>
    <name evidence="2" type="ORF">GHJ91_03750</name>
</gene>
<protein>
    <submittedName>
        <fullName evidence="2">Uncharacterized protein</fullName>
    </submittedName>
</protein>
<name>A0A6G1WF14_9HYPH</name>
<proteinExistence type="predicted"/>